<name>A0A3N1HFI7_9PSEU</name>
<organism evidence="1 2">
    <name type="scientific">Saccharothrix texasensis</name>
    <dbReference type="NCBI Taxonomy" id="103734"/>
    <lineage>
        <taxon>Bacteria</taxon>
        <taxon>Bacillati</taxon>
        <taxon>Actinomycetota</taxon>
        <taxon>Actinomycetes</taxon>
        <taxon>Pseudonocardiales</taxon>
        <taxon>Pseudonocardiaceae</taxon>
        <taxon>Saccharothrix</taxon>
    </lineage>
</organism>
<keyword evidence="2" id="KW-1185">Reference proteome</keyword>
<dbReference type="InterPro" id="IPR023159">
    <property type="entry name" value="SO1590-like_sf"/>
</dbReference>
<dbReference type="RefSeq" id="WP_123746414.1">
    <property type="nucleotide sequence ID" value="NZ_RJKM01000001.1"/>
</dbReference>
<comment type="caution">
    <text evidence="1">The sequence shown here is derived from an EMBL/GenBank/DDBJ whole genome shotgun (WGS) entry which is preliminary data.</text>
</comment>
<protein>
    <submittedName>
        <fullName evidence="1">Uncharacterized protein DUF3224</fullName>
    </submittedName>
</protein>
<gene>
    <name evidence="1" type="ORF">EDD40_6698</name>
</gene>
<dbReference type="Pfam" id="PF11528">
    <property type="entry name" value="DUF3224"/>
    <property type="match status" value="1"/>
</dbReference>
<reference evidence="1 2" key="1">
    <citation type="submission" date="2018-11" db="EMBL/GenBank/DDBJ databases">
        <title>Sequencing the genomes of 1000 actinobacteria strains.</title>
        <authorList>
            <person name="Klenk H.-P."/>
        </authorList>
    </citation>
    <scope>NUCLEOTIDE SEQUENCE [LARGE SCALE GENOMIC DNA]</scope>
    <source>
        <strain evidence="1 2">DSM 44231</strain>
    </source>
</reference>
<dbReference type="SUPFAM" id="SSF159238">
    <property type="entry name" value="SO1590-like"/>
    <property type="match status" value="1"/>
</dbReference>
<sequence length="133" mass="14320">MSTAQANAEMKSWDEHTWDGRRHDEVTGPKQTVGGMTTAYTGDLEAAGDLRFVMSYTDDGSCASTGYEVVTGTLNGREGSFVLHHTGDYRNGVATGTFTVTSATGDLTGLTGTGRLTWPQGEPGRFELDYELR</sequence>
<dbReference type="OrthoDB" id="7947478at2"/>
<dbReference type="Proteomes" id="UP000268727">
    <property type="component" value="Unassembled WGS sequence"/>
</dbReference>
<proteinExistence type="predicted"/>
<evidence type="ECO:0000313" key="1">
    <source>
        <dbReference type="EMBL" id="ROP41269.1"/>
    </source>
</evidence>
<dbReference type="AlphaFoldDB" id="A0A3N1HFI7"/>
<dbReference type="EMBL" id="RJKM01000001">
    <property type="protein sequence ID" value="ROP41269.1"/>
    <property type="molecule type" value="Genomic_DNA"/>
</dbReference>
<accession>A0A3N1HFI7</accession>
<evidence type="ECO:0000313" key="2">
    <source>
        <dbReference type="Proteomes" id="UP000268727"/>
    </source>
</evidence>
<dbReference type="InterPro" id="IPR021607">
    <property type="entry name" value="DUF3224"/>
</dbReference>
<dbReference type="Gene3D" id="2.40.350.10">
    <property type="entry name" value="SO1590-like"/>
    <property type="match status" value="1"/>
</dbReference>